<dbReference type="RefSeq" id="WP_105237585.1">
    <property type="nucleotide sequence ID" value="NZ_CP023270.1"/>
</dbReference>
<protein>
    <recommendedName>
        <fullName evidence="4">DUF4148 domain-containing protein</fullName>
    </recommendedName>
</protein>
<name>A0A2S0I3G5_9BURK</name>
<feature type="chain" id="PRO_5015502923" description="DUF4148 domain-containing protein" evidence="1">
    <location>
        <begin position="22"/>
        <end position="129"/>
    </location>
</feature>
<feature type="signal peptide" evidence="1">
    <location>
        <begin position="1"/>
        <end position="21"/>
    </location>
</feature>
<evidence type="ECO:0000313" key="3">
    <source>
        <dbReference type="Proteomes" id="UP000239477"/>
    </source>
</evidence>
<keyword evidence="3" id="KW-1185">Reference proteome</keyword>
<organism evidence="2 3">
    <name type="scientific">Achromobacter spanius</name>
    <dbReference type="NCBI Taxonomy" id="217203"/>
    <lineage>
        <taxon>Bacteria</taxon>
        <taxon>Pseudomonadati</taxon>
        <taxon>Pseudomonadota</taxon>
        <taxon>Betaproteobacteria</taxon>
        <taxon>Burkholderiales</taxon>
        <taxon>Alcaligenaceae</taxon>
        <taxon>Achromobacter</taxon>
    </lineage>
</organism>
<dbReference type="Pfam" id="PF13663">
    <property type="entry name" value="DUF4148"/>
    <property type="match status" value="2"/>
</dbReference>
<dbReference type="InterPro" id="IPR025421">
    <property type="entry name" value="DUF4148"/>
</dbReference>
<dbReference type="Proteomes" id="UP000239477">
    <property type="component" value="Chromosome"/>
</dbReference>
<keyword evidence="1" id="KW-0732">Signal</keyword>
<proteinExistence type="predicted"/>
<dbReference type="AlphaFoldDB" id="A0A2S0I3G5"/>
<dbReference type="EMBL" id="CP023270">
    <property type="protein sequence ID" value="AVJ26543.1"/>
    <property type="molecule type" value="Genomic_DNA"/>
</dbReference>
<reference evidence="2 3" key="1">
    <citation type="submission" date="2017-09" db="EMBL/GenBank/DDBJ databases">
        <title>Genomic, metabolic, and phenotypic characteristics of bacterial isolates from the natural microbiome of the model nematode Caenorhabditis elegans.</title>
        <authorList>
            <person name="Zimmermann J."/>
            <person name="Obeng N."/>
            <person name="Yang W."/>
            <person name="Obeng O."/>
            <person name="Kissoyan K."/>
            <person name="Pees B."/>
            <person name="Dirksen P."/>
            <person name="Hoppner M."/>
            <person name="Franke A."/>
            <person name="Rosenstiel P."/>
            <person name="Leippe M."/>
            <person name="Dierking K."/>
            <person name="Kaleta C."/>
            <person name="Schulenburg H."/>
        </authorList>
    </citation>
    <scope>NUCLEOTIDE SEQUENCE [LARGE SCALE GENOMIC DNA]</scope>
    <source>
        <strain evidence="2 3">MYb73</strain>
    </source>
</reference>
<sequence length="129" mass="13602">MKTLATTLFLSLALAGVGAQAAGVEQAKSSAQVATELQEAKASGQYTFGELDYPPALPQKTSLSSQEVQAQLQQAKVSGQYTFGELQYPPVVATSGSAKSRAEVQQELAQAKASGQYTFGELEYPPISR</sequence>
<evidence type="ECO:0000313" key="2">
    <source>
        <dbReference type="EMBL" id="AVJ26543.1"/>
    </source>
</evidence>
<gene>
    <name evidence="2" type="ORF">CLM73_05145</name>
</gene>
<evidence type="ECO:0008006" key="4">
    <source>
        <dbReference type="Google" id="ProtNLM"/>
    </source>
</evidence>
<dbReference type="OrthoDB" id="8777858at2"/>
<evidence type="ECO:0000256" key="1">
    <source>
        <dbReference type="SAM" id="SignalP"/>
    </source>
</evidence>
<accession>A0A2S0I3G5</accession>